<dbReference type="PANTHER" id="PTHR33744:SF15">
    <property type="entry name" value="CARBOHYDRATE DIACID REGULATOR"/>
    <property type="match status" value="1"/>
</dbReference>
<dbReference type="PANTHER" id="PTHR33744">
    <property type="entry name" value="CARBOHYDRATE DIACID REGULATOR"/>
    <property type="match status" value="1"/>
</dbReference>
<evidence type="ECO:0000259" key="2">
    <source>
        <dbReference type="SMART" id="SM00989"/>
    </source>
</evidence>
<reference evidence="3 4" key="1">
    <citation type="submission" date="2016-07" db="EMBL/GenBank/DDBJ databases">
        <title>Caryophanon latum genome sequencing.</title>
        <authorList>
            <person name="Verma A."/>
            <person name="Pal Y."/>
            <person name="Krishnamurthi S."/>
        </authorList>
    </citation>
    <scope>NUCLEOTIDE SEQUENCE [LARGE SCALE GENOMIC DNA]</scope>
    <source>
        <strain evidence="3 4">DSM 14151</strain>
    </source>
</reference>
<dbReference type="SMART" id="SM00989">
    <property type="entry name" value="V4R"/>
    <property type="match status" value="1"/>
</dbReference>
<dbReference type="InterPro" id="IPR010523">
    <property type="entry name" value="XylR_N"/>
</dbReference>
<dbReference type="OrthoDB" id="154713at2"/>
<evidence type="ECO:0000313" key="4">
    <source>
        <dbReference type="Proteomes" id="UP000093482"/>
    </source>
</evidence>
<dbReference type="RefSeq" id="WP_066464495.1">
    <property type="nucleotide sequence ID" value="NZ_MATO01000035.1"/>
</dbReference>
<dbReference type="InterPro" id="IPR004096">
    <property type="entry name" value="V4R"/>
</dbReference>
<dbReference type="InterPro" id="IPR025736">
    <property type="entry name" value="PucR_C-HTH_dom"/>
</dbReference>
<dbReference type="EMBL" id="MATO01000035">
    <property type="protein sequence ID" value="OCS90628.1"/>
    <property type="molecule type" value="Genomic_DNA"/>
</dbReference>
<organism evidence="3 4">
    <name type="scientific">Caryophanon latum</name>
    <dbReference type="NCBI Taxonomy" id="33977"/>
    <lineage>
        <taxon>Bacteria</taxon>
        <taxon>Bacillati</taxon>
        <taxon>Bacillota</taxon>
        <taxon>Bacilli</taxon>
        <taxon>Bacillales</taxon>
        <taxon>Caryophanaceae</taxon>
        <taxon>Caryophanon</taxon>
    </lineage>
</organism>
<dbReference type="Pfam" id="PF06505">
    <property type="entry name" value="XylR_N"/>
    <property type="match status" value="1"/>
</dbReference>
<keyword evidence="4" id="KW-1185">Reference proteome</keyword>
<evidence type="ECO:0000313" key="3">
    <source>
        <dbReference type="EMBL" id="OCS90628.1"/>
    </source>
</evidence>
<dbReference type="InterPro" id="IPR041522">
    <property type="entry name" value="CdaR_GGDEF"/>
</dbReference>
<dbReference type="Proteomes" id="UP000093482">
    <property type="component" value="Unassembled WGS sequence"/>
</dbReference>
<comment type="similarity">
    <text evidence="1">Belongs to the CdaR family.</text>
</comment>
<dbReference type="Gene3D" id="1.10.10.2840">
    <property type="entry name" value="PucR C-terminal helix-turn-helix domain"/>
    <property type="match status" value="1"/>
</dbReference>
<dbReference type="SUPFAM" id="SSF111126">
    <property type="entry name" value="Ligand-binding domain in the NO signalling and Golgi transport"/>
    <property type="match status" value="1"/>
</dbReference>
<dbReference type="Pfam" id="PF17853">
    <property type="entry name" value="GGDEF_2"/>
    <property type="match status" value="1"/>
</dbReference>
<accession>A0A1C0YTX3</accession>
<dbReference type="Gene3D" id="3.30.1380.20">
    <property type="entry name" value="Trafficking protein particle complex subunit 3"/>
    <property type="match status" value="1"/>
</dbReference>
<dbReference type="Pfam" id="PF13556">
    <property type="entry name" value="HTH_30"/>
    <property type="match status" value="1"/>
</dbReference>
<evidence type="ECO:0000256" key="1">
    <source>
        <dbReference type="ARBA" id="ARBA00006754"/>
    </source>
</evidence>
<dbReference type="InterPro" id="IPR051448">
    <property type="entry name" value="CdaR-like_regulators"/>
</dbReference>
<gene>
    <name evidence="3" type="ORF">A6K76_10795</name>
</gene>
<name>A0A1C0YTX3_9BACL</name>
<dbReference type="AlphaFoldDB" id="A0A1C0YTX3"/>
<sequence length="585" mass="67743">MKANKLVFEHVVDVSPRSGVIKLNNKRMVLTATESFGFLRKDLVQTLGMERAKTIFIRYGISSGYNAAKAVMNEFPWRTKEQLILAGPALHTLAGTVMVEAEQMDLQENSLYMRGSWHYSYEYEEHVKHIGFNEEPVCWELLGYVKGYLRAVYGKDIVVYEECCRGKKDAHCIFVACSPHLAPREHLNELSYFDTDCLVSRFDDMYQQMEEQHTIVERADELQEKLMQVLLKEQGLEAMLQLICDELEVSAIAERSMIRRPFEQVFYEASHKALYEQYARGEAVDAHMETLHIKSNQLAYAKLVLLSDAPIVPYKKKIVQRSLTTFIWYFNMTLRNLKHHWQQQAEAFELLLQQQKIEQFDNSLFTVNFHEPFRVVVLKSNATDLYEQYLCLEKHVNDVFMLNGDIVLLVQEPTHQKGKLAQACVKDFMKAFPKSKGYFGVGRVVTNIENIQTSYEEAMKLSNFLVHCSNKRVQVVTYEKLQHVLLFLKTTDPSQLVSYYEEIIGALIAYDVKQDTQLLQTLQAYFENNGNLNKTAHQLNLSLPGLRYRMDKIESLIHVDVKSGDGRFQCQLALQFYYAVQAISE</sequence>
<dbReference type="InterPro" id="IPR024096">
    <property type="entry name" value="NO_sig/Golgi_transp_ligand-bd"/>
</dbReference>
<dbReference type="InterPro" id="IPR042070">
    <property type="entry name" value="PucR_C-HTH_sf"/>
</dbReference>
<protein>
    <recommendedName>
        <fullName evidence="2">4-vinyl reductase 4VR domain-containing protein</fullName>
    </recommendedName>
</protein>
<feature type="domain" description="4-vinyl reductase 4VR" evidence="2">
    <location>
        <begin position="116"/>
        <end position="178"/>
    </location>
</feature>
<comment type="caution">
    <text evidence="3">The sequence shown here is derived from an EMBL/GenBank/DDBJ whole genome shotgun (WGS) entry which is preliminary data.</text>
</comment>
<proteinExistence type="inferred from homology"/>